<evidence type="ECO:0000313" key="3">
    <source>
        <dbReference type="EMBL" id="MBW16477.1"/>
    </source>
</evidence>
<organism evidence="3">
    <name type="scientific">Melanaphis sacchari</name>
    <dbReference type="NCBI Taxonomy" id="742174"/>
    <lineage>
        <taxon>Eukaryota</taxon>
        <taxon>Metazoa</taxon>
        <taxon>Ecdysozoa</taxon>
        <taxon>Arthropoda</taxon>
        <taxon>Hexapoda</taxon>
        <taxon>Insecta</taxon>
        <taxon>Pterygota</taxon>
        <taxon>Neoptera</taxon>
        <taxon>Paraneoptera</taxon>
        <taxon>Hemiptera</taxon>
        <taxon>Sternorrhyncha</taxon>
        <taxon>Aphidomorpha</taxon>
        <taxon>Aphidoidea</taxon>
        <taxon>Aphididae</taxon>
        <taxon>Aphidini</taxon>
        <taxon>Melanaphis</taxon>
    </lineage>
</organism>
<dbReference type="Pfam" id="PF05699">
    <property type="entry name" value="Dimer_Tnp_hAT"/>
    <property type="match status" value="1"/>
</dbReference>
<dbReference type="InterPro" id="IPR025398">
    <property type="entry name" value="DUF4371"/>
</dbReference>
<dbReference type="GO" id="GO:0046983">
    <property type="term" value="F:protein dimerization activity"/>
    <property type="evidence" value="ECO:0007669"/>
    <property type="project" value="InterPro"/>
</dbReference>
<proteinExistence type="predicted"/>
<sequence>MILLSKYDPIICDHFNTIINKSEKKQKQNKKGRGSFLTFLSKNTVQVVINEIASNIKRTIATEVQNASFFSVLIDTTQDVSVMDQCSIVIRYVFHDTINEKLIAVKCVHNSSGKGMAQLLKEELISVGLDLTKCIGNSTDGASNMRGVYNGFTSHLSKLSPEQVHVWCHSHVLNLVICDATKNPVQVASFFTLLNSCAVFFKESYLRMDIWNEVSKANSDNSRNKRLQTIGETRWSSKQTAVERIFGTFGDPKSSMYVDLIIAFTKVVQEEKFKPDIRSKAKHYLDLLLKYETILTAHIFMNVFSITGPLSRYLQTSGLDLLKCQQMVKSALSQIVKYQRDMENIIAKSDKFVEWVNNQLELQDLDNEIYLQEQFEIKRLRKKKRMTDELLNDDPINDAKQKYTVEVHNQVMDRIVESMNSRFVNNSPLYMDLSLLSPVNFDSFKHGLPKTALKVFSKNLIRYTVNDNLEEFHQKLREELVSFGNNWDNLKKSVEDEYDFENFDSEDEYQEIEETSRLNMTCKTCKNCACCCLKLLVKYNLYSNAYTNLSLAYNYLLTLPVTQVACERSFSTLKFIKNRLRNTLTNENLEAFMLMSVEKRTLASIDDDILIDRIGETSEVMRKNLIM</sequence>
<protein>
    <submittedName>
        <fullName evidence="3">Zinc finger MYM-type protein 1</fullName>
    </submittedName>
</protein>
<reference evidence="3" key="1">
    <citation type="submission" date="2017-10" db="EMBL/GenBank/DDBJ databases">
        <title>Transcriptome Assembly of Sugarcane Aphid Adults.</title>
        <authorList>
            <person name="Scully E.D."/>
            <person name="Palmer N.A."/>
            <person name="Geib S.M."/>
            <person name="Sarath G."/>
            <person name="Sattler S.E."/>
        </authorList>
    </citation>
    <scope>NUCLEOTIDE SEQUENCE</scope>
    <source>
        <tissue evidence="3">Whole body</tissue>
    </source>
</reference>
<dbReference type="Pfam" id="PF14291">
    <property type="entry name" value="DUF4371"/>
    <property type="match status" value="1"/>
</dbReference>
<dbReference type="PANTHER" id="PTHR45749">
    <property type="match status" value="1"/>
</dbReference>
<dbReference type="SUPFAM" id="SSF53098">
    <property type="entry name" value="Ribonuclease H-like"/>
    <property type="match status" value="1"/>
</dbReference>
<feature type="domain" description="HAT C-terminal dimerisation" evidence="1">
    <location>
        <begin position="535"/>
        <end position="595"/>
    </location>
</feature>
<dbReference type="InterPro" id="IPR012337">
    <property type="entry name" value="RNaseH-like_sf"/>
</dbReference>
<dbReference type="EMBL" id="GFXV01004672">
    <property type="protein sequence ID" value="MBW16477.1"/>
    <property type="molecule type" value="Transcribed_RNA"/>
</dbReference>
<dbReference type="AlphaFoldDB" id="A0A2H8TQJ8"/>
<dbReference type="PANTHER" id="PTHR45749:SF21">
    <property type="entry name" value="DUF4371 DOMAIN-CONTAINING PROTEIN"/>
    <property type="match status" value="1"/>
</dbReference>
<evidence type="ECO:0000259" key="1">
    <source>
        <dbReference type="Pfam" id="PF05699"/>
    </source>
</evidence>
<evidence type="ECO:0000259" key="2">
    <source>
        <dbReference type="Pfam" id="PF14291"/>
    </source>
</evidence>
<dbReference type="InterPro" id="IPR008906">
    <property type="entry name" value="HATC_C_dom"/>
</dbReference>
<dbReference type="OrthoDB" id="6611401at2759"/>
<accession>A0A2H8TQJ8</accession>
<feature type="domain" description="DUF4371" evidence="2">
    <location>
        <begin position="48"/>
        <end position="151"/>
    </location>
</feature>
<gene>
    <name evidence="3" type="primary">ZMYM1_22</name>
</gene>
<name>A0A2H8TQJ8_9HEMI</name>